<keyword evidence="9" id="KW-1185">Reference proteome</keyword>
<dbReference type="RefSeq" id="XP_029236817.1">
    <property type="nucleotide sequence ID" value="XM_029383345.1"/>
</dbReference>
<dbReference type="InterPro" id="IPR000719">
    <property type="entry name" value="Prot_kinase_dom"/>
</dbReference>
<dbReference type="OrthoDB" id="251925at2759"/>
<dbReference type="Pfam" id="PF00069">
    <property type="entry name" value="Pkinase"/>
    <property type="match status" value="1"/>
</dbReference>
<keyword evidence="5 6" id="KW-0067">ATP-binding</keyword>
<dbReference type="PANTHER" id="PTHR11584">
    <property type="entry name" value="SERINE/THREONINE PROTEIN KINASE"/>
    <property type="match status" value="1"/>
</dbReference>
<evidence type="ECO:0000313" key="8">
    <source>
        <dbReference type="EMBL" id="RNF02272.1"/>
    </source>
</evidence>
<evidence type="ECO:0000256" key="1">
    <source>
        <dbReference type="ARBA" id="ARBA00022527"/>
    </source>
</evidence>
<keyword evidence="2" id="KW-0808">Transferase</keyword>
<evidence type="ECO:0000313" key="9">
    <source>
        <dbReference type="Proteomes" id="UP000283634"/>
    </source>
</evidence>
<organism evidence="8 9">
    <name type="scientific">Trypanosoma rangeli</name>
    <dbReference type="NCBI Taxonomy" id="5698"/>
    <lineage>
        <taxon>Eukaryota</taxon>
        <taxon>Discoba</taxon>
        <taxon>Euglenozoa</taxon>
        <taxon>Kinetoplastea</taxon>
        <taxon>Metakinetoplastina</taxon>
        <taxon>Trypanosomatida</taxon>
        <taxon>Trypanosomatidae</taxon>
        <taxon>Trypanosoma</taxon>
        <taxon>Herpetosoma</taxon>
    </lineage>
</organism>
<feature type="domain" description="Protein kinase" evidence="7">
    <location>
        <begin position="40"/>
        <end position="151"/>
    </location>
</feature>
<evidence type="ECO:0000256" key="4">
    <source>
        <dbReference type="ARBA" id="ARBA00022777"/>
    </source>
</evidence>
<keyword evidence="4" id="KW-0418">Kinase</keyword>
<dbReference type="PROSITE" id="PS50011">
    <property type="entry name" value="PROTEIN_KINASE_DOM"/>
    <property type="match status" value="1"/>
</dbReference>
<dbReference type="InterPro" id="IPR011009">
    <property type="entry name" value="Kinase-like_dom_sf"/>
</dbReference>
<dbReference type="Gene3D" id="1.10.510.10">
    <property type="entry name" value="Transferase(Phosphotransferase) domain 1"/>
    <property type="match status" value="1"/>
</dbReference>
<protein>
    <recommendedName>
        <fullName evidence="7">Protein kinase domain-containing protein</fullName>
    </recommendedName>
</protein>
<dbReference type="GO" id="GO:0004674">
    <property type="term" value="F:protein serine/threonine kinase activity"/>
    <property type="evidence" value="ECO:0007669"/>
    <property type="project" value="UniProtKB-KW"/>
</dbReference>
<evidence type="ECO:0000256" key="5">
    <source>
        <dbReference type="ARBA" id="ARBA00022840"/>
    </source>
</evidence>
<dbReference type="PROSITE" id="PS00107">
    <property type="entry name" value="PROTEIN_KINASE_ATP"/>
    <property type="match status" value="1"/>
</dbReference>
<accession>A0A3R7K9S8</accession>
<keyword evidence="1" id="KW-0723">Serine/threonine-protein kinase</keyword>
<evidence type="ECO:0000256" key="2">
    <source>
        <dbReference type="ARBA" id="ARBA00022679"/>
    </source>
</evidence>
<comment type="caution">
    <text evidence="8">The sequence shown here is derived from an EMBL/GenBank/DDBJ whole genome shotgun (WGS) entry which is preliminary data.</text>
</comment>
<sequence>MYFVAEIESTFCLHHCSDTGDGDDCTWEDEDEDERNQCVFRAYESLGCGSFGVVYRGLYPNGYNVAIKKYPAPSQDEHDLWAELARFEMRILSTCRHKNIVRCIISFFQDGSLYTITEFVFDGSLTTLVNFLKRFPENVIRRHAVDILRGL</sequence>
<dbReference type="GO" id="GO:0005524">
    <property type="term" value="F:ATP binding"/>
    <property type="evidence" value="ECO:0007669"/>
    <property type="project" value="UniProtKB-UniRule"/>
</dbReference>
<reference evidence="8 9" key="1">
    <citation type="journal article" date="2018" name="BMC Genomics">
        <title>Genomic comparison of Trypanosoma conorhini and Trypanosoma rangeli to Trypanosoma cruzi strains of high and low virulence.</title>
        <authorList>
            <person name="Bradwell K.R."/>
            <person name="Koparde V.N."/>
            <person name="Matveyev A.V."/>
            <person name="Serrano M.G."/>
            <person name="Alves J.M."/>
            <person name="Parikh H."/>
            <person name="Huang B."/>
            <person name="Lee V."/>
            <person name="Espinosa-Alvarez O."/>
            <person name="Ortiz P.A."/>
            <person name="Costa-Martins A.G."/>
            <person name="Teixeira M.M."/>
            <person name="Buck G.A."/>
        </authorList>
    </citation>
    <scope>NUCLEOTIDE SEQUENCE [LARGE SCALE GENOMIC DNA]</scope>
    <source>
        <strain evidence="8 9">AM80</strain>
    </source>
</reference>
<dbReference type="SUPFAM" id="SSF56112">
    <property type="entry name" value="Protein kinase-like (PK-like)"/>
    <property type="match status" value="1"/>
</dbReference>
<name>A0A3R7K9S8_TRYRA</name>
<dbReference type="AlphaFoldDB" id="A0A3R7K9S8"/>
<dbReference type="Proteomes" id="UP000283634">
    <property type="component" value="Unassembled WGS sequence"/>
</dbReference>
<evidence type="ECO:0000259" key="7">
    <source>
        <dbReference type="PROSITE" id="PS50011"/>
    </source>
</evidence>
<dbReference type="PANTHER" id="PTHR11584:SF369">
    <property type="entry name" value="MITOGEN-ACTIVATED PROTEIN KINASE KINASE KINASE 19-RELATED"/>
    <property type="match status" value="1"/>
</dbReference>
<evidence type="ECO:0000256" key="3">
    <source>
        <dbReference type="ARBA" id="ARBA00022741"/>
    </source>
</evidence>
<dbReference type="GeneID" id="40330436"/>
<gene>
    <name evidence="8" type="ORF">TraAM80_06503</name>
</gene>
<dbReference type="InterPro" id="IPR017441">
    <property type="entry name" value="Protein_kinase_ATP_BS"/>
</dbReference>
<dbReference type="EMBL" id="MKGL01000238">
    <property type="protein sequence ID" value="RNF02272.1"/>
    <property type="molecule type" value="Genomic_DNA"/>
</dbReference>
<keyword evidence="3 6" id="KW-0547">Nucleotide-binding</keyword>
<proteinExistence type="predicted"/>
<evidence type="ECO:0000256" key="6">
    <source>
        <dbReference type="PROSITE-ProRule" id="PRU10141"/>
    </source>
</evidence>
<feature type="binding site" evidence="6">
    <location>
        <position position="69"/>
    </location>
    <ligand>
        <name>ATP</name>
        <dbReference type="ChEBI" id="CHEBI:30616"/>
    </ligand>
</feature>